<proteinExistence type="predicted"/>
<dbReference type="Pfam" id="PF04326">
    <property type="entry name" value="SLFN_AlbA_2"/>
    <property type="match status" value="1"/>
</dbReference>
<dbReference type="PATRIC" id="fig|1411148.3.peg.2434"/>
<reference evidence="3 4" key="1">
    <citation type="submission" date="2013-11" db="EMBL/GenBank/DDBJ databases">
        <title>Single cell genomics of uncultured Tannerella BU063 (oral taxon 286).</title>
        <authorList>
            <person name="Beall C.J."/>
            <person name="Campbell A.G."/>
            <person name="Griffen A.L."/>
            <person name="Podar M."/>
            <person name="Leys E.J."/>
        </authorList>
    </citation>
    <scope>NUCLEOTIDE SEQUENCE [LARGE SCALE GENOMIC DNA]</scope>
    <source>
        <strain evidence="3">Cell 2</strain>
    </source>
</reference>
<dbReference type="InterPro" id="IPR038461">
    <property type="entry name" value="Schlafen_AlbA_2_dom_sf"/>
</dbReference>
<feature type="domain" description="Schlafen AlbA-2" evidence="2">
    <location>
        <begin position="770"/>
        <end position="902"/>
    </location>
</feature>
<comment type="caution">
    <text evidence="3">The sequence shown here is derived from an EMBL/GenBank/DDBJ whole genome shotgun (WGS) entry which is preliminary data.</text>
</comment>
<feature type="region of interest" description="Disordered" evidence="1">
    <location>
        <begin position="954"/>
        <end position="988"/>
    </location>
</feature>
<dbReference type="AlphaFoldDB" id="W2C294"/>
<dbReference type="Proteomes" id="UP000018837">
    <property type="component" value="Unassembled WGS sequence"/>
</dbReference>
<organism evidence="3 4">
    <name type="scientific">Tannerella sp. oral taxon BU063 isolate Cell 2</name>
    <dbReference type="NCBI Taxonomy" id="1411148"/>
    <lineage>
        <taxon>Bacteria</taxon>
        <taxon>Pseudomonadati</taxon>
        <taxon>Bacteroidota</taxon>
        <taxon>Bacteroidia</taxon>
        <taxon>Bacteroidales</taxon>
        <taxon>Tannerellaceae</taxon>
        <taxon>Tannerella</taxon>
    </lineage>
</organism>
<evidence type="ECO:0000259" key="2">
    <source>
        <dbReference type="Pfam" id="PF04326"/>
    </source>
</evidence>
<evidence type="ECO:0000313" key="4">
    <source>
        <dbReference type="Proteomes" id="UP000018837"/>
    </source>
</evidence>
<accession>W2C294</accession>
<evidence type="ECO:0000256" key="1">
    <source>
        <dbReference type="SAM" id="MobiDB-lite"/>
    </source>
</evidence>
<dbReference type="Gene3D" id="3.30.950.30">
    <property type="entry name" value="Schlafen, AAA domain"/>
    <property type="match status" value="1"/>
</dbReference>
<name>W2C294_9BACT</name>
<gene>
    <name evidence="3" type="ORF">N425_14440</name>
</gene>
<dbReference type="InterPro" id="IPR007421">
    <property type="entry name" value="Schlafen_AlbA_2_dom"/>
</dbReference>
<sequence length="1168" mass="132784">MLHASDEQVALFDELAAAVPPHPDADFMPMLNASSVSWIFPFMKALDNACETYQGGWDRAILGLGLYIRIEEFLLEDLRFLTYFPESRHALIRSRAEQKLRRAQVRREALRMLRSGLAEAFTTDLAEKVETPGILLYQPEEKADLTTALLLHDPEALTVGITNYLRLIRYFVEQETGLCPPEYWIETCEALIARECEAMDETLLTGLITPEVRQRAEGLVRTAGALFLLCKAADREIDMVRRLMFYRYLCVLDERHLPPLKNLMLSTFLKHNCRPPEYTWEELIGFSLPSFVGKIAYFTENIPEDRRPYTLEGKGLFTLAERRITLAPFDNPLAGRRMHKLLTLWDGSLRINSFQKPTADLSAVAADNELPAKIWADAAADFKRKKTVFERHETKELPPVNALLKIRITALHPAYPSLAFATVEDDMYEGNGAIHLSQVTRIKQLTSLSGIFAVGDLVTARVIEVSENKRLRFSILDEISKSIATRFHPGEYTYARLISKNENSYRWISEKGYPLYTVPSPLDEVEPELDDLYMLRLTHVNRTGYVRAEIEEMAPEDMEIDPQKAIADLVGYYVDERLADYTEEGVADELHESHAEVPGRLSPNYVRQLIYLIDLYTESTDDHVLRFNLCQTARLLADMIEEANIVAYYDRRILYLTELHHFINRQAVTVSVIDAEAIQRFPRLAHARTVLSLLALDKDDPAAIDTLRQGMQSERKLTADLARLLLIRLLAGQTYPDLYAEADAEVRSLLAVEEEEDPDGESEEIDFGRETNTREFKSTIVFPPNSNGMADIDRQMERILWAICGFLNAEGGVLFIGVNDIGYPKGIEPDLSYLHANVDKYQLIIRNYIVKELGKDINGLIRFDFHVFSGKTVCAISVPAYHEVVFFRDVVWQRQGNSTRPLDLPDIRLLKERRKNLRPALRITTPAFGEAKEEAEREVEKVFPVSIPTYTPTVVAKPRPTAKPERPASPADDEPDRIATSALAPRREQEPTAYFSILRSGHFVITHEEPHRSDARLTLPIYDDDSDGYLIYVYENGYANRVAVSTLLSKKPDYEYANAMFGQSSLLFAALARPDDTLYLKVSSKSGEYLRTLSLKTIKLNTDLSLRGTALYTVPFGRIVQIDLLNKEQAREVENIRSETPTTLGIPAQSFSVIRTAMYLSELLNGER</sequence>
<evidence type="ECO:0000313" key="3">
    <source>
        <dbReference type="EMBL" id="ETK00561.1"/>
    </source>
</evidence>
<dbReference type="EMBL" id="AYUF01000500">
    <property type="protein sequence ID" value="ETK00561.1"/>
    <property type="molecule type" value="Genomic_DNA"/>
</dbReference>
<protein>
    <recommendedName>
        <fullName evidence="2">Schlafen AlbA-2 domain-containing protein</fullName>
    </recommendedName>
</protein>